<name>A0A0F7ZNJ1_9HYPO</name>
<dbReference type="EMBL" id="KQ030531">
    <property type="protein sequence ID" value="KJZ73840.1"/>
    <property type="molecule type" value="Genomic_DNA"/>
</dbReference>
<protein>
    <submittedName>
        <fullName evidence="3">Uncharacterized protein</fullName>
    </submittedName>
</protein>
<feature type="transmembrane region" description="Helical" evidence="2">
    <location>
        <begin position="233"/>
        <end position="262"/>
    </location>
</feature>
<dbReference type="PANTHER" id="PTHR28019">
    <property type="entry name" value="CELL MEMBRANE PROTEIN YLR413W-RELATED"/>
    <property type="match status" value="1"/>
</dbReference>
<dbReference type="OrthoDB" id="4926356at2759"/>
<sequence>MNSGLQPESQTAKKSLHEPRGILGQFLAEVKGPAALPGAALAKASGASSARKSPFSAPSETIGAAQGRGSQVVGDLLGGVLKNTLGSSAGGPLLGQLTSLTGGFTAPVIKSLADGLQTGLGVPQYYSLHPRSFCYGNFADPNEPQSAMTTRSCTTPGKRANNLREVLGFHGPLSNVTDGVNLPRVLNESSELLLSFFYTLDVTFTALFVLAAIFSFLSVVFSFGSFMLATNKFFTLVNVIISATASTLVITSFVVVSLAIAFASNSISQVFRDFQISSKLGIIFMGIGIAASVLSLGAAGIWFTIFLFQFRATVLQFLKTAFTRDRPAKVRILD</sequence>
<feature type="transmembrane region" description="Helical" evidence="2">
    <location>
        <begin position="196"/>
        <end position="221"/>
    </location>
</feature>
<evidence type="ECO:0000256" key="2">
    <source>
        <dbReference type="SAM" id="Phobius"/>
    </source>
</evidence>
<organism evidence="3 4">
    <name type="scientific">Hirsutella minnesotensis 3608</name>
    <dbReference type="NCBI Taxonomy" id="1043627"/>
    <lineage>
        <taxon>Eukaryota</taxon>
        <taxon>Fungi</taxon>
        <taxon>Dikarya</taxon>
        <taxon>Ascomycota</taxon>
        <taxon>Pezizomycotina</taxon>
        <taxon>Sordariomycetes</taxon>
        <taxon>Hypocreomycetidae</taxon>
        <taxon>Hypocreales</taxon>
        <taxon>Ophiocordycipitaceae</taxon>
        <taxon>Hirsutella</taxon>
    </lineage>
</organism>
<evidence type="ECO:0000313" key="4">
    <source>
        <dbReference type="Proteomes" id="UP000054481"/>
    </source>
</evidence>
<dbReference type="PANTHER" id="PTHR28019:SF2">
    <property type="entry name" value="CELL MEMBRANE PROTEIN YLR413W-RELATED"/>
    <property type="match status" value="1"/>
</dbReference>
<evidence type="ECO:0000313" key="3">
    <source>
        <dbReference type="EMBL" id="KJZ73840.1"/>
    </source>
</evidence>
<accession>A0A0F7ZNJ1</accession>
<keyword evidence="2" id="KW-0812">Transmembrane</keyword>
<dbReference type="AlphaFoldDB" id="A0A0F7ZNJ1"/>
<proteinExistence type="predicted"/>
<reference evidence="3 4" key="1">
    <citation type="journal article" date="2014" name="Genome Biol. Evol.">
        <title>Comparative genomics and transcriptomics analyses reveal divergent lifestyle features of nematode endoparasitic fungus Hirsutella minnesotensis.</title>
        <authorList>
            <person name="Lai Y."/>
            <person name="Liu K."/>
            <person name="Zhang X."/>
            <person name="Zhang X."/>
            <person name="Li K."/>
            <person name="Wang N."/>
            <person name="Shu C."/>
            <person name="Wu Y."/>
            <person name="Wang C."/>
            <person name="Bushley K.E."/>
            <person name="Xiang M."/>
            <person name="Liu X."/>
        </authorList>
    </citation>
    <scope>NUCLEOTIDE SEQUENCE [LARGE SCALE GENOMIC DNA]</scope>
    <source>
        <strain evidence="3 4">3608</strain>
    </source>
</reference>
<dbReference type="GO" id="GO:0005886">
    <property type="term" value="C:plasma membrane"/>
    <property type="evidence" value="ECO:0007669"/>
    <property type="project" value="InterPro"/>
</dbReference>
<dbReference type="GO" id="GO:0031505">
    <property type="term" value="P:fungal-type cell wall organization"/>
    <property type="evidence" value="ECO:0007669"/>
    <property type="project" value="TreeGrafter"/>
</dbReference>
<dbReference type="InterPro" id="IPR052413">
    <property type="entry name" value="SUR7_domain"/>
</dbReference>
<feature type="transmembrane region" description="Helical" evidence="2">
    <location>
        <begin position="282"/>
        <end position="308"/>
    </location>
</feature>
<gene>
    <name evidence="3" type="ORF">HIM_06733</name>
</gene>
<keyword evidence="2" id="KW-1133">Transmembrane helix</keyword>
<dbReference type="Proteomes" id="UP000054481">
    <property type="component" value="Unassembled WGS sequence"/>
</dbReference>
<feature type="region of interest" description="Disordered" evidence="1">
    <location>
        <begin position="47"/>
        <end position="66"/>
    </location>
</feature>
<keyword evidence="4" id="KW-1185">Reference proteome</keyword>
<dbReference type="GO" id="GO:0051285">
    <property type="term" value="C:cell cortex of cell tip"/>
    <property type="evidence" value="ECO:0007669"/>
    <property type="project" value="TreeGrafter"/>
</dbReference>
<evidence type="ECO:0000256" key="1">
    <source>
        <dbReference type="SAM" id="MobiDB-lite"/>
    </source>
</evidence>
<keyword evidence="2" id="KW-0472">Membrane</keyword>